<feature type="region of interest" description="Disordered" evidence="1">
    <location>
        <begin position="42"/>
        <end position="70"/>
    </location>
</feature>
<dbReference type="EMBL" id="JASCZI010060835">
    <property type="protein sequence ID" value="MED6136296.1"/>
    <property type="molecule type" value="Genomic_DNA"/>
</dbReference>
<organism evidence="2 3">
    <name type="scientific">Stylosanthes scabra</name>
    <dbReference type="NCBI Taxonomy" id="79078"/>
    <lineage>
        <taxon>Eukaryota</taxon>
        <taxon>Viridiplantae</taxon>
        <taxon>Streptophyta</taxon>
        <taxon>Embryophyta</taxon>
        <taxon>Tracheophyta</taxon>
        <taxon>Spermatophyta</taxon>
        <taxon>Magnoliopsida</taxon>
        <taxon>eudicotyledons</taxon>
        <taxon>Gunneridae</taxon>
        <taxon>Pentapetalae</taxon>
        <taxon>rosids</taxon>
        <taxon>fabids</taxon>
        <taxon>Fabales</taxon>
        <taxon>Fabaceae</taxon>
        <taxon>Papilionoideae</taxon>
        <taxon>50 kb inversion clade</taxon>
        <taxon>dalbergioids sensu lato</taxon>
        <taxon>Dalbergieae</taxon>
        <taxon>Pterocarpus clade</taxon>
        <taxon>Stylosanthes</taxon>
    </lineage>
</organism>
<comment type="caution">
    <text evidence="2">The sequence shown here is derived from an EMBL/GenBank/DDBJ whole genome shotgun (WGS) entry which is preliminary data.</text>
</comment>
<proteinExistence type="predicted"/>
<reference evidence="2 3" key="1">
    <citation type="journal article" date="2023" name="Plants (Basel)">
        <title>Bridging the Gap: Combining Genomics and Transcriptomics Approaches to Understand Stylosanthes scabra, an Orphan Legume from the Brazilian Caatinga.</title>
        <authorList>
            <person name="Ferreira-Neto J.R.C."/>
            <person name="da Silva M.D."/>
            <person name="Binneck E."/>
            <person name="de Melo N.F."/>
            <person name="da Silva R.H."/>
            <person name="de Melo A.L.T.M."/>
            <person name="Pandolfi V."/>
            <person name="Bustamante F.O."/>
            <person name="Brasileiro-Vidal A.C."/>
            <person name="Benko-Iseppon A.M."/>
        </authorList>
    </citation>
    <scope>NUCLEOTIDE SEQUENCE [LARGE SCALE GENOMIC DNA]</scope>
    <source>
        <tissue evidence="2">Leaves</tissue>
    </source>
</reference>
<name>A0ABU6SIT5_9FABA</name>
<dbReference type="Proteomes" id="UP001341840">
    <property type="component" value="Unassembled WGS sequence"/>
</dbReference>
<gene>
    <name evidence="2" type="ORF">PIB30_054733</name>
</gene>
<evidence type="ECO:0000313" key="2">
    <source>
        <dbReference type="EMBL" id="MED6136296.1"/>
    </source>
</evidence>
<evidence type="ECO:0000256" key="1">
    <source>
        <dbReference type="SAM" id="MobiDB-lite"/>
    </source>
</evidence>
<protein>
    <submittedName>
        <fullName evidence="2">Uncharacterized protein</fullName>
    </submittedName>
</protein>
<accession>A0ABU6SIT5</accession>
<sequence length="146" mass="16073">MKKKGQTLSLVKFTAVAVKPDYQDPIVLPTVLHQRTAEELDRDGNRLGGEFSNYGSDSPNKSSGGGDNSSNSRWVPLGFLMSRGETLGLGIRITREGKLEDRGRRVRTISAPFTVAREESVLPLLCKFHSYFLLCSSSPCPVETEL</sequence>
<evidence type="ECO:0000313" key="3">
    <source>
        <dbReference type="Proteomes" id="UP001341840"/>
    </source>
</evidence>
<keyword evidence="3" id="KW-1185">Reference proteome</keyword>
<feature type="compositionally biased region" description="Low complexity" evidence="1">
    <location>
        <begin position="55"/>
        <end position="70"/>
    </location>
</feature>